<keyword evidence="5 6" id="KW-0472">Membrane</keyword>
<dbReference type="AlphaFoldDB" id="A0A099NYF8"/>
<feature type="transmembrane region" description="Helical" evidence="6">
    <location>
        <begin position="156"/>
        <end position="183"/>
    </location>
</feature>
<feature type="transmembrane region" description="Helical" evidence="6">
    <location>
        <begin position="127"/>
        <end position="144"/>
    </location>
</feature>
<feature type="domain" description="Amino acid permease/ SLC12A" evidence="7">
    <location>
        <begin position="129"/>
        <end position="591"/>
    </location>
</feature>
<accession>A0A099NYF8</accession>
<dbReference type="PANTHER" id="PTHR43341">
    <property type="entry name" value="AMINO ACID PERMEASE"/>
    <property type="match status" value="1"/>
</dbReference>
<reference evidence="10" key="1">
    <citation type="journal article" date="2014" name="Microb. Cell Fact.">
        <title>Exploiting Issatchenkia orientalis SD108 for succinic acid production.</title>
        <authorList>
            <person name="Xiao H."/>
            <person name="Shao Z."/>
            <person name="Jiang Y."/>
            <person name="Dole S."/>
            <person name="Zhao H."/>
        </authorList>
    </citation>
    <scope>NUCLEOTIDE SEQUENCE [LARGE SCALE GENOMIC DNA]</scope>
    <source>
        <strain evidence="10">SD108</strain>
    </source>
</reference>
<evidence type="ECO:0000313" key="9">
    <source>
        <dbReference type="EMBL" id="OUT22067.1"/>
    </source>
</evidence>
<evidence type="ECO:0000256" key="6">
    <source>
        <dbReference type="SAM" id="Phobius"/>
    </source>
</evidence>
<dbReference type="Proteomes" id="UP000195871">
    <property type="component" value="Unassembled WGS sequence"/>
</dbReference>
<dbReference type="PANTHER" id="PTHR43341:SF15">
    <property type="entry name" value="GENERAL AMINO ACID PERMEASE AGP2"/>
    <property type="match status" value="1"/>
</dbReference>
<sequence length="642" mass="72444">MSQRNPFKAVLTAAKDTFIPVPPSEIPHLSDFDHPLNAQVEVYARNSGDEEESRNSHSEELEYTDYNDCFDSKDLTKEDLNHDIKKEIDNLNINEKFVENSSSSDIISKVHHLEHGRTHRKLQRRQIELIAIGGTIGVALFVNIGTSLKNGGCLSLLLAFSIWCFPILEITCCCAEMVCYLPIKGAPFCVFADRFVDEAFGVMASWNFWVLEGALIPFELTLFNTLIHFWTADYSLAIPIVVELVVYFLINLAAVKWYGEVEFWLCIFKVLLSIGLMLFTFITMVGGNPQHHAFGFTNWKSTDPMLEYIHVGGLGRFQGWLSCLIQASYMIAGPEYLSMAAGETINPRKVLPGAFKGVFYRLSTFFVGGALCVGILCNARDPLLLDALSNGKPGAGSSPYTIAMHNMGIKVLPTILNILLMTSCFSAGNSYTFCSSRTLYGLAIQRRAPKIFSYCNKQGVPIFAVLVSLAWGALAFLQVSKNSNVVLNWITSLITSSQLINYFIILVTYLHFRRAVLKQGIDRSKFTFKAWGQPYLCAITLTVVFIMIWIDGYYVFLPGSWSTSTFLFTYLMCFVDFGIVVAWKFIKGTKYRSNPMEVDLHTGLEEVILHELMLEKKRTLYQQKSPMARTWERLNEFLFGKN</sequence>
<dbReference type="GO" id="GO:0015171">
    <property type="term" value="F:amino acid transmembrane transporter activity"/>
    <property type="evidence" value="ECO:0007669"/>
    <property type="project" value="TreeGrafter"/>
</dbReference>
<dbReference type="EMBL" id="JQFK01000045">
    <property type="protein sequence ID" value="KGK37064.1"/>
    <property type="molecule type" value="Genomic_DNA"/>
</dbReference>
<feature type="transmembrane region" description="Helical" evidence="6">
    <location>
        <begin position="236"/>
        <end position="254"/>
    </location>
</feature>
<feature type="transmembrane region" description="Helical" evidence="6">
    <location>
        <begin position="266"/>
        <end position="286"/>
    </location>
</feature>
<evidence type="ECO:0000256" key="5">
    <source>
        <dbReference type="ARBA" id="ARBA00023136"/>
    </source>
</evidence>
<comment type="subcellular location">
    <subcellularLocation>
        <location evidence="1">Membrane</location>
        <topology evidence="1">Multi-pass membrane protein</topology>
    </subcellularLocation>
</comment>
<reference evidence="9 11" key="3">
    <citation type="submission" date="2017-05" db="EMBL/GenBank/DDBJ databases">
        <title>The Genome Sequence of Candida krusei Ckrusei653.</title>
        <authorList>
            <person name="Cuomo C."/>
            <person name="Forche A."/>
            <person name="Young S."/>
            <person name="Abouelleil A."/>
            <person name="Cao P."/>
            <person name="Chapman S."/>
            <person name="Cusick C."/>
            <person name="Shea T."/>
            <person name="Nusbaum C."/>
            <person name="Birren B."/>
        </authorList>
    </citation>
    <scope>NUCLEOTIDE SEQUENCE [LARGE SCALE GENOMIC DNA]</scope>
    <source>
        <strain evidence="9 11">Ckrusei653</strain>
    </source>
</reference>
<dbReference type="VEuPathDB" id="FungiDB:C5L36_0E01980"/>
<evidence type="ECO:0000313" key="11">
    <source>
        <dbReference type="Proteomes" id="UP000195871"/>
    </source>
</evidence>
<evidence type="ECO:0000256" key="2">
    <source>
        <dbReference type="ARBA" id="ARBA00006983"/>
    </source>
</evidence>
<dbReference type="GO" id="GO:0016020">
    <property type="term" value="C:membrane"/>
    <property type="evidence" value="ECO:0007669"/>
    <property type="project" value="UniProtKB-SubCell"/>
</dbReference>
<proteinExistence type="inferred from homology"/>
<dbReference type="InterPro" id="IPR050524">
    <property type="entry name" value="APC_YAT"/>
</dbReference>
<organism evidence="8 10">
    <name type="scientific">Pichia kudriavzevii</name>
    <name type="common">Yeast</name>
    <name type="synonym">Issatchenkia orientalis</name>
    <dbReference type="NCBI Taxonomy" id="4909"/>
    <lineage>
        <taxon>Eukaryota</taxon>
        <taxon>Fungi</taxon>
        <taxon>Dikarya</taxon>
        <taxon>Ascomycota</taxon>
        <taxon>Saccharomycotina</taxon>
        <taxon>Pichiomycetes</taxon>
        <taxon>Pichiales</taxon>
        <taxon>Pichiaceae</taxon>
        <taxon>Pichia</taxon>
    </lineage>
</organism>
<dbReference type="Gene3D" id="1.20.1740.10">
    <property type="entry name" value="Amino acid/polyamine transporter I"/>
    <property type="match status" value="1"/>
</dbReference>
<dbReference type="eggNOG" id="KOG1286">
    <property type="taxonomic scope" value="Eukaryota"/>
</dbReference>
<dbReference type="Proteomes" id="UP000029867">
    <property type="component" value="Unassembled WGS sequence"/>
</dbReference>
<dbReference type="InterPro" id="IPR004841">
    <property type="entry name" value="AA-permease/SLC12A_dom"/>
</dbReference>
<feature type="transmembrane region" description="Helical" evidence="6">
    <location>
        <begin position="486"/>
        <end position="512"/>
    </location>
</feature>
<comment type="similarity">
    <text evidence="2">Belongs to the amino acid-polyamine-organocation (APC) superfamily. YAT (TC 2.A.3.10) family.</text>
</comment>
<feature type="transmembrane region" description="Helical" evidence="6">
    <location>
        <begin position="460"/>
        <end position="480"/>
    </location>
</feature>
<evidence type="ECO:0000256" key="3">
    <source>
        <dbReference type="ARBA" id="ARBA00022692"/>
    </source>
</evidence>
<evidence type="ECO:0000313" key="8">
    <source>
        <dbReference type="EMBL" id="KGK37064.1"/>
    </source>
</evidence>
<protein>
    <recommendedName>
        <fullName evidence="7">Amino acid permease/ SLC12A domain-containing protein</fullName>
    </recommendedName>
</protein>
<evidence type="ECO:0000313" key="10">
    <source>
        <dbReference type="Proteomes" id="UP000029867"/>
    </source>
</evidence>
<feature type="transmembrane region" description="Helical" evidence="6">
    <location>
        <begin position="195"/>
        <end position="216"/>
    </location>
</feature>
<dbReference type="EMBL" id="NHMM01000004">
    <property type="protein sequence ID" value="OUT22067.1"/>
    <property type="molecule type" value="Genomic_DNA"/>
</dbReference>
<comment type="caution">
    <text evidence="8">The sequence shown here is derived from an EMBL/GenBank/DDBJ whole genome shotgun (WGS) entry which is preliminary data.</text>
</comment>
<dbReference type="HOGENOM" id="CLU_007946_12_1_1"/>
<feature type="transmembrane region" description="Helical" evidence="6">
    <location>
        <begin position="358"/>
        <end position="376"/>
    </location>
</feature>
<keyword evidence="3 6" id="KW-0812">Transmembrane</keyword>
<evidence type="ECO:0000259" key="7">
    <source>
        <dbReference type="Pfam" id="PF00324"/>
    </source>
</evidence>
<feature type="transmembrane region" description="Helical" evidence="6">
    <location>
        <begin position="533"/>
        <end position="555"/>
    </location>
</feature>
<evidence type="ECO:0000256" key="1">
    <source>
        <dbReference type="ARBA" id="ARBA00004141"/>
    </source>
</evidence>
<name>A0A099NYF8_PICKU</name>
<feature type="transmembrane region" description="Helical" evidence="6">
    <location>
        <begin position="567"/>
        <end position="586"/>
    </location>
</feature>
<reference evidence="8" key="2">
    <citation type="submission" date="2014-08" db="EMBL/GenBank/DDBJ databases">
        <title>Exploiting Issatchenkia orientalis SD108 for Succinic Acid Production.</title>
        <authorList>
            <person name="Xiao H."/>
            <person name="Shao Z."/>
            <person name="Jiang Y."/>
            <person name="Dole S."/>
            <person name="Zhao H."/>
        </authorList>
    </citation>
    <scope>NUCLEOTIDE SEQUENCE [LARGE SCALE GENOMIC DNA]</scope>
    <source>
        <strain evidence="8">SD108</strain>
    </source>
</reference>
<keyword evidence="4 6" id="KW-1133">Transmembrane helix</keyword>
<evidence type="ECO:0000256" key="4">
    <source>
        <dbReference type="ARBA" id="ARBA00022989"/>
    </source>
</evidence>
<dbReference type="Pfam" id="PF00324">
    <property type="entry name" value="AA_permease"/>
    <property type="match status" value="1"/>
</dbReference>
<gene>
    <name evidence="9" type="ORF">CAS74_003055</name>
    <name evidence="8" type="ORF">JL09_g3804</name>
</gene>